<evidence type="ECO:0000313" key="2">
    <source>
        <dbReference type="EMBL" id="EYF01430.1"/>
    </source>
</evidence>
<dbReference type="InterPro" id="IPR036282">
    <property type="entry name" value="Glutathione-S-Trfase_C_sf"/>
</dbReference>
<dbReference type="InterPro" id="IPR004045">
    <property type="entry name" value="Glutathione_S-Trfase_N"/>
</dbReference>
<dbReference type="GO" id="GO:0016034">
    <property type="term" value="F:maleylacetoacetate isomerase activity"/>
    <property type="evidence" value="ECO:0007669"/>
    <property type="project" value="TreeGrafter"/>
</dbReference>
<dbReference type="Gene3D" id="3.40.30.10">
    <property type="entry name" value="Glutaredoxin"/>
    <property type="match status" value="1"/>
</dbReference>
<evidence type="ECO:0000259" key="1">
    <source>
        <dbReference type="PROSITE" id="PS50404"/>
    </source>
</evidence>
<name>A0A017SXS8_9BACT</name>
<reference evidence="2 3" key="1">
    <citation type="submission" date="2013-05" db="EMBL/GenBank/DDBJ databases">
        <title>Genome assembly of Chondromyces apiculatus DSM 436.</title>
        <authorList>
            <person name="Sharma G."/>
            <person name="Khatri I."/>
            <person name="Kaur C."/>
            <person name="Mayilraj S."/>
            <person name="Subramanian S."/>
        </authorList>
    </citation>
    <scope>NUCLEOTIDE SEQUENCE [LARGE SCALE GENOMIC DNA]</scope>
    <source>
        <strain evidence="2 3">DSM 436</strain>
    </source>
</reference>
<dbReference type="SFLD" id="SFLDG00358">
    <property type="entry name" value="Main_(cytGST)"/>
    <property type="match status" value="1"/>
</dbReference>
<dbReference type="InterPro" id="IPR040079">
    <property type="entry name" value="Glutathione_S-Trfase"/>
</dbReference>
<evidence type="ECO:0000313" key="3">
    <source>
        <dbReference type="Proteomes" id="UP000019678"/>
    </source>
</evidence>
<dbReference type="InterPro" id="IPR036249">
    <property type="entry name" value="Thioredoxin-like_sf"/>
</dbReference>
<dbReference type="Proteomes" id="UP000019678">
    <property type="component" value="Unassembled WGS sequence"/>
</dbReference>
<dbReference type="Gene3D" id="1.20.1050.10">
    <property type="match status" value="1"/>
</dbReference>
<dbReference type="AlphaFoldDB" id="A0A017SXS8"/>
<dbReference type="GO" id="GO:0006559">
    <property type="term" value="P:L-phenylalanine catabolic process"/>
    <property type="evidence" value="ECO:0007669"/>
    <property type="project" value="TreeGrafter"/>
</dbReference>
<dbReference type="STRING" id="1192034.CAP_8361"/>
<dbReference type="PROSITE" id="PS50404">
    <property type="entry name" value="GST_NTER"/>
    <property type="match status" value="1"/>
</dbReference>
<dbReference type="OrthoDB" id="9799538at2"/>
<organism evidence="2 3">
    <name type="scientific">Chondromyces apiculatus DSM 436</name>
    <dbReference type="NCBI Taxonomy" id="1192034"/>
    <lineage>
        <taxon>Bacteria</taxon>
        <taxon>Pseudomonadati</taxon>
        <taxon>Myxococcota</taxon>
        <taxon>Polyangia</taxon>
        <taxon>Polyangiales</taxon>
        <taxon>Polyangiaceae</taxon>
        <taxon>Chondromyces</taxon>
    </lineage>
</organism>
<dbReference type="SUPFAM" id="SSF52833">
    <property type="entry name" value="Thioredoxin-like"/>
    <property type="match status" value="1"/>
</dbReference>
<proteinExistence type="predicted"/>
<comment type="caution">
    <text evidence="2">The sequence shown here is derived from an EMBL/GenBank/DDBJ whole genome shotgun (WGS) entry which is preliminary data.</text>
</comment>
<protein>
    <submittedName>
        <fullName evidence="2">Glutathione S-transferase</fullName>
    </submittedName>
</protein>
<keyword evidence="3" id="KW-1185">Reference proteome</keyword>
<dbReference type="CDD" id="cd03043">
    <property type="entry name" value="GST_N_1"/>
    <property type="match status" value="1"/>
</dbReference>
<sequence>MADLTLYIGNKNYSSWSMRPWIALTQAGIVFDEVLIPLGNPGEHRAKLIEPHSPSGKVPALRHGDLVVWESLAICEYAAELFPDAHLWPEDRAARAIARAVSAEMASSFQAMRDALTMNIRRRVPDYQVPPAALPNVRRVQEIWTTCRARFGQGGPFLFGQFSIADAMYAPVVTRFETYTVPVDGVVRAYMDAVQALPSMQAWTAAARAESHVIETYDAITDARP</sequence>
<dbReference type="SUPFAM" id="SSF47616">
    <property type="entry name" value="GST C-terminal domain-like"/>
    <property type="match status" value="1"/>
</dbReference>
<dbReference type="SFLD" id="SFLDS00019">
    <property type="entry name" value="Glutathione_Transferase_(cytos"/>
    <property type="match status" value="1"/>
</dbReference>
<keyword evidence="2" id="KW-0808">Transferase</keyword>
<dbReference type="eggNOG" id="COG0625">
    <property type="taxonomic scope" value="Bacteria"/>
</dbReference>
<dbReference type="GO" id="GO:0004364">
    <property type="term" value="F:glutathione transferase activity"/>
    <property type="evidence" value="ECO:0007669"/>
    <property type="project" value="TreeGrafter"/>
</dbReference>
<dbReference type="PANTHER" id="PTHR42673">
    <property type="entry name" value="MALEYLACETOACETATE ISOMERASE"/>
    <property type="match status" value="1"/>
</dbReference>
<dbReference type="Pfam" id="PF13410">
    <property type="entry name" value="GST_C_2"/>
    <property type="match status" value="1"/>
</dbReference>
<dbReference type="CDD" id="cd03194">
    <property type="entry name" value="GST_C_3"/>
    <property type="match status" value="1"/>
</dbReference>
<accession>A0A017SXS8</accession>
<dbReference type="PANTHER" id="PTHR42673:SF4">
    <property type="entry name" value="MALEYLACETOACETATE ISOMERASE"/>
    <property type="match status" value="1"/>
</dbReference>
<dbReference type="GO" id="GO:0006749">
    <property type="term" value="P:glutathione metabolic process"/>
    <property type="evidence" value="ECO:0007669"/>
    <property type="project" value="TreeGrafter"/>
</dbReference>
<feature type="domain" description="GST N-terminal" evidence="1">
    <location>
        <begin position="4"/>
        <end position="86"/>
    </location>
</feature>
<dbReference type="EMBL" id="ASRX01000082">
    <property type="protein sequence ID" value="EYF01430.1"/>
    <property type="molecule type" value="Genomic_DNA"/>
</dbReference>
<dbReference type="RefSeq" id="WP_044249476.1">
    <property type="nucleotide sequence ID" value="NZ_ASRX01000082.1"/>
</dbReference>
<gene>
    <name evidence="2" type="ORF">CAP_8361</name>
</gene>
<dbReference type="Pfam" id="PF13409">
    <property type="entry name" value="GST_N_2"/>
    <property type="match status" value="1"/>
</dbReference>